<evidence type="ECO:0000256" key="2">
    <source>
        <dbReference type="ARBA" id="ARBA00007634"/>
    </source>
</evidence>
<dbReference type="Gene3D" id="1.20.58.110">
    <property type="entry name" value="Ribosomal protein S20"/>
    <property type="match status" value="1"/>
</dbReference>
<name>A0ABT1WHM5_9BURK</name>
<dbReference type="Pfam" id="PF01649">
    <property type="entry name" value="Ribosomal_S20p"/>
    <property type="match status" value="1"/>
</dbReference>
<keyword evidence="5 8" id="KW-0689">Ribosomal protein</keyword>
<reference evidence="10 11" key="1">
    <citation type="submission" date="2022-07" db="EMBL/GenBank/DDBJ databases">
        <authorList>
            <person name="Xamxidin M."/>
            <person name="Wu M."/>
        </authorList>
    </citation>
    <scope>NUCLEOTIDE SEQUENCE [LARGE SCALE GENOMIC DNA]</scope>
    <source>
        <strain evidence="10 11">NBRC 111650</strain>
    </source>
</reference>
<dbReference type="PANTHER" id="PTHR33398">
    <property type="entry name" value="30S RIBOSOMAL PROTEIN S20"/>
    <property type="match status" value="1"/>
</dbReference>
<keyword evidence="3 8" id="KW-0699">rRNA-binding</keyword>
<accession>A0ABT1WHM5</accession>
<evidence type="ECO:0000313" key="10">
    <source>
        <dbReference type="EMBL" id="MCQ8896541.1"/>
    </source>
</evidence>
<feature type="region of interest" description="Disordered" evidence="9">
    <location>
        <begin position="1"/>
        <end position="22"/>
    </location>
</feature>
<comment type="caution">
    <text evidence="10">The sequence shown here is derived from an EMBL/GenBank/DDBJ whole genome shotgun (WGS) entry which is preliminary data.</text>
</comment>
<keyword evidence="4 8" id="KW-0694">RNA-binding</keyword>
<sequence length="88" mass="9442">MANTAQARKRAKQAAKLNAHNSAIRSAMRTAVKKVRAAVEAGDKAAAQAVYIETTSILDRVADKEIIHKNKASRQKSRLSALIKGMAA</sequence>
<comment type="function">
    <text evidence="1 8">Binds directly to 16S ribosomal RNA.</text>
</comment>
<dbReference type="NCBIfam" id="TIGR00029">
    <property type="entry name" value="S20"/>
    <property type="match status" value="1"/>
</dbReference>
<dbReference type="InterPro" id="IPR002583">
    <property type="entry name" value="Ribosomal_bS20"/>
</dbReference>
<keyword evidence="11" id="KW-1185">Reference proteome</keyword>
<dbReference type="Proteomes" id="UP001204142">
    <property type="component" value="Unassembled WGS sequence"/>
</dbReference>
<dbReference type="GO" id="GO:0005840">
    <property type="term" value="C:ribosome"/>
    <property type="evidence" value="ECO:0007669"/>
    <property type="project" value="UniProtKB-KW"/>
</dbReference>
<evidence type="ECO:0000313" key="11">
    <source>
        <dbReference type="Proteomes" id="UP001204142"/>
    </source>
</evidence>
<dbReference type="RefSeq" id="WP_256764320.1">
    <property type="nucleotide sequence ID" value="NZ_JANIGO010000002.1"/>
</dbReference>
<evidence type="ECO:0000256" key="5">
    <source>
        <dbReference type="ARBA" id="ARBA00022980"/>
    </source>
</evidence>
<evidence type="ECO:0000256" key="3">
    <source>
        <dbReference type="ARBA" id="ARBA00022730"/>
    </source>
</evidence>
<dbReference type="SUPFAM" id="SSF46992">
    <property type="entry name" value="Ribosomal protein S20"/>
    <property type="match status" value="1"/>
</dbReference>
<evidence type="ECO:0000256" key="1">
    <source>
        <dbReference type="ARBA" id="ARBA00003134"/>
    </source>
</evidence>
<evidence type="ECO:0000256" key="6">
    <source>
        <dbReference type="ARBA" id="ARBA00023274"/>
    </source>
</evidence>
<gene>
    <name evidence="8 10" type="primary">rpsT</name>
    <name evidence="10" type="ORF">NQT62_08865</name>
</gene>
<keyword evidence="6 8" id="KW-0687">Ribonucleoprotein</keyword>
<dbReference type="PANTHER" id="PTHR33398:SF1">
    <property type="entry name" value="SMALL RIBOSOMAL SUBUNIT PROTEIN BS20C"/>
    <property type="match status" value="1"/>
</dbReference>
<protein>
    <recommendedName>
        <fullName evidence="7 8">Small ribosomal subunit protein bS20</fullName>
    </recommendedName>
</protein>
<comment type="similarity">
    <text evidence="2 8">Belongs to the bacterial ribosomal protein bS20 family.</text>
</comment>
<organism evidence="10 11">
    <name type="scientific">Limnobacter humi</name>
    <dbReference type="NCBI Taxonomy" id="1778671"/>
    <lineage>
        <taxon>Bacteria</taxon>
        <taxon>Pseudomonadati</taxon>
        <taxon>Pseudomonadota</taxon>
        <taxon>Betaproteobacteria</taxon>
        <taxon>Burkholderiales</taxon>
        <taxon>Burkholderiaceae</taxon>
        <taxon>Limnobacter</taxon>
    </lineage>
</organism>
<dbReference type="HAMAP" id="MF_00500">
    <property type="entry name" value="Ribosomal_bS20"/>
    <property type="match status" value="1"/>
</dbReference>
<evidence type="ECO:0000256" key="8">
    <source>
        <dbReference type="HAMAP-Rule" id="MF_00500"/>
    </source>
</evidence>
<evidence type="ECO:0000256" key="9">
    <source>
        <dbReference type="SAM" id="MobiDB-lite"/>
    </source>
</evidence>
<proteinExistence type="inferred from homology"/>
<dbReference type="InterPro" id="IPR036510">
    <property type="entry name" value="Ribosomal_bS20_sf"/>
</dbReference>
<evidence type="ECO:0000256" key="7">
    <source>
        <dbReference type="ARBA" id="ARBA00035136"/>
    </source>
</evidence>
<dbReference type="EMBL" id="JANIGO010000002">
    <property type="protein sequence ID" value="MCQ8896541.1"/>
    <property type="molecule type" value="Genomic_DNA"/>
</dbReference>
<evidence type="ECO:0000256" key="4">
    <source>
        <dbReference type="ARBA" id="ARBA00022884"/>
    </source>
</evidence>